<name>A0A3B0TLY2_9ZZZZ</name>
<dbReference type="AlphaFoldDB" id="A0A3B0TLY2"/>
<organism evidence="1">
    <name type="scientific">hydrothermal vent metagenome</name>
    <dbReference type="NCBI Taxonomy" id="652676"/>
    <lineage>
        <taxon>unclassified sequences</taxon>
        <taxon>metagenomes</taxon>
        <taxon>ecological metagenomes</taxon>
    </lineage>
</organism>
<accession>A0A3B0TLY2</accession>
<evidence type="ECO:0000313" key="1">
    <source>
        <dbReference type="EMBL" id="VAW13219.1"/>
    </source>
</evidence>
<reference evidence="1" key="1">
    <citation type="submission" date="2018-06" db="EMBL/GenBank/DDBJ databases">
        <authorList>
            <person name="Zhirakovskaya E."/>
        </authorList>
    </citation>
    <scope>NUCLEOTIDE SEQUENCE</scope>
</reference>
<protein>
    <submittedName>
        <fullName evidence="1">Uncharacterized protein</fullName>
    </submittedName>
</protein>
<sequence length="820" mass="92215">MNIYMQKQKTNLMYRVLCGFVAFTFTFSMIIPPQASAQGMINLPLPGVMLPVSPGFTPAIVHGITIHPDNPLMFDFLVGRGDDDLEGEDLKVEADKLIKYFLATLTTPEDQLWVNLSPYEKDRMIPQSFGETEMGRDLLAQDYLLKQLTASMMYPEDDLGQKFWTRVYKRAQEEFGTTEIPMNTFNKIWIVPQKAVVYQKNGSAYVLESHLKVMLEEDYLALNEAMKSDSWTNVSSYQTSEEVISGVQSEIIREILIPEIEKEVNEGETFANLRQIYNSMILATWYKMNLKESLLGQVYVDQNKNKGIESEDKKIKEKIYQQYLEAFKTGVYNYIREDIDAQSGEMIPRKYFSGGVIGDVKDVMFTINGDNFLSDLEKATLKKGFKQNEVAKAVRVAISLVETKNNKDGKSLIESGAITVREGTLDSQDQGGEMQVAVSPVAVEEILKDEVGLKEKEGITQGNDYGVIISNIDFQEIETDSSALLRRIMRRIEQSLSPEHRITYKVKAENVLFREDILDGYSLLVGLYKNTERRAGTYGRSNSKMIYVFSHKEKGSIGGFVRREKDVRGKSEGDILNDFITSIQTVSSPLSFGLKRKIVGALRLLDKPIDIQALGKLLLNASDSAGNDNYITSVEASDEAFVLSEGNSKFSKAVELLVVEQIQNEDDLDADALVQYLESAYARNKENLIILENLNNKAAVLVETADKSLVFNRVKSLLQEVASQKRTPVEASNEVYDPEIENVDFADAFIEYAEALQWVDKKMLDATLNYLTRIDAEKVKDSSNAVAASPVSSSSLKIKVASYQDSDVLKEKTIEILTNL</sequence>
<proteinExistence type="predicted"/>
<gene>
    <name evidence="1" type="ORF">MNBD_BACTEROID05-635</name>
</gene>
<feature type="non-terminal residue" evidence="1">
    <location>
        <position position="820"/>
    </location>
</feature>
<dbReference type="EMBL" id="UOEN01000157">
    <property type="protein sequence ID" value="VAW13219.1"/>
    <property type="molecule type" value="Genomic_DNA"/>
</dbReference>